<dbReference type="Pfam" id="PF18199">
    <property type="entry name" value="Dynein_C"/>
    <property type="match status" value="1"/>
</dbReference>
<dbReference type="InterPro" id="IPR026983">
    <property type="entry name" value="DHC"/>
</dbReference>
<name>A0A183B9P7_9TREM</name>
<dbReference type="GO" id="GO:0051959">
    <property type="term" value="F:dynein light intermediate chain binding"/>
    <property type="evidence" value="ECO:0007669"/>
    <property type="project" value="InterPro"/>
</dbReference>
<evidence type="ECO:0000313" key="3">
    <source>
        <dbReference type="Proteomes" id="UP000272942"/>
    </source>
</evidence>
<dbReference type="PANTHER" id="PTHR22878:SF70">
    <property type="entry name" value="DYNEIN HEAVY CHAIN 2, AXONEMAL"/>
    <property type="match status" value="1"/>
</dbReference>
<dbReference type="Proteomes" id="UP000272942">
    <property type="component" value="Unassembled WGS sequence"/>
</dbReference>
<dbReference type="EMBL" id="UZAN01062342">
    <property type="protein sequence ID" value="VDP93204.1"/>
    <property type="molecule type" value="Genomic_DNA"/>
</dbReference>
<dbReference type="AlphaFoldDB" id="A0A183B9P7"/>
<dbReference type="Gene3D" id="3.10.490.20">
    <property type="match status" value="1"/>
</dbReference>
<evidence type="ECO:0000313" key="4">
    <source>
        <dbReference type="WBParaSite" id="ECPE_0001597201-mRNA-1"/>
    </source>
</evidence>
<evidence type="ECO:0000313" key="2">
    <source>
        <dbReference type="EMBL" id="VDP93204.1"/>
    </source>
</evidence>
<dbReference type="GO" id="GO:0045505">
    <property type="term" value="F:dynein intermediate chain binding"/>
    <property type="evidence" value="ECO:0007669"/>
    <property type="project" value="InterPro"/>
</dbReference>
<reference evidence="4" key="1">
    <citation type="submission" date="2016-06" db="UniProtKB">
        <authorList>
            <consortium name="WormBaseParasite"/>
        </authorList>
    </citation>
    <scope>IDENTIFICATION</scope>
</reference>
<keyword evidence="3" id="KW-1185">Reference proteome</keyword>
<dbReference type="InterPro" id="IPR043160">
    <property type="entry name" value="Dynein_C_barrel"/>
</dbReference>
<dbReference type="InterPro" id="IPR041228">
    <property type="entry name" value="Dynein_C"/>
</dbReference>
<sequence>MFAKWARTAHAPKAFWIGAFTFPTGFLTAVLQTSARQNSISVDGLSWEFTVQNTSDPNLLAAPKDGVYVCNLHLQGAGWDKKAACLVEATPMQLVCPMPTIHFKPVENKKKSMKNIYIAPCYYYPNRAGTSDRPSFMIGVELKTGEKPPEHWTKRSTALLMSLDT</sequence>
<dbReference type="OrthoDB" id="10251809at2759"/>
<dbReference type="WBParaSite" id="ECPE_0001597201-mRNA-1">
    <property type="protein sequence ID" value="ECPE_0001597201-mRNA-1"/>
    <property type="gene ID" value="ECPE_0001597201"/>
</dbReference>
<dbReference type="FunFam" id="3.10.490.20:FF:000008">
    <property type="entry name" value="dynein heavy chain 2, axonemal"/>
    <property type="match status" value="1"/>
</dbReference>
<dbReference type="PANTHER" id="PTHR22878">
    <property type="entry name" value="DYNEIN HEAVY CHAIN 6, AXONEMAL-LIKE-RELATED"/>
    <property type="match status" value="1"/>
</dbReference>
<gene>
    <name evidence="2" type="ORF">ECPE_LOCUS15932</name>
</gene>
<dbReference type="GO" id="GO:0030286">
    <property type="term" value="C:dynein complex"/>
    <property type="evidence" value="ECO:0007669"/>
    <property type="project" value="InterPro"/>
</dbReference>
<accession>A0A183B9P7</accession>
<reference evidence="2 3" key="2">
    <citation type="submission" date="2018-11" db="EMBL/GenBank/DDBJ databases">
        <authorList>
            <consortium name="Pathogen Informatics"/>
        </authorList>
    </citation>
    <scope>NUCLEOTIDE SEQUENCE [LARGE SCALE GENOMIC DNA]</scope>
    <source>
        <strain evidence="2 3">Egypt</strain>
    </source>
</reference>
<feature type="domain" description="Dynein heavy chain C-terminal" evidence="1">
    <location>
        <begin position="2"/>
        <end position="161"/>
    </location>
</feature>
<organism evidence="4">
    <name type="scientific">Echinostoma caproni</name>
    <dbReference type="NCBI Taxonomy" id="27848"/>
    <lineage>
        <taxon>Eukaryota</taxon>
        <taxon>Metazoa</taxon>
        <taxon>Spiralia</taxon>
        <taxon>Lophotrochozoa</taxon>
        <taxon>Platyhelminthes</taxon>
        <taxon>Trematoda</taxon>
        <taxon>Digenea</taxon>
        <taxon>Plagiorchiida</taxon>
        <taxon>Echinostomata</taxon>
        <taxon>Echinostomatoidea</taxon>
        <taxon>Echinostomatidae</taxon>
        <taxon>Echinostoma</taxon>
    </lineage>
</organism>
<proteinExistence type="predicted"/>
<evidence type="ECO:0000259" key="1">
    <source>
        <dbReference type="Pfam" id="PF18199"/>
    </source>
</evidence>
<protein>
    <submittedName>
        <fullName evidence="4">Dynein_C domain-containing protein</fullName>
    </submittedName>
</protein>
<dbReference type="GO" id="GO:0007018">
    <property type="term" value="P:microtubule-based movement"/>
    <property type="evidence" value="ECO:0007669"/>
    <property type="project" value="InterPro"/>
</dbReference>